<evidence type="ECO:0000259" key="7">
    <source>
        <dbReference type="Pfam" id="PF14322"/>
    </source>
</evidence>
<keyword evidence="3" id="KW-0732">Signal</keyword>
<dbReference type="InterPro" id="IPR011990">
    <property type="entry name" value="TPR-like_helical_dom_sf"/>
</dbReference>
<protein>
    <submittedName>
        <fullName evidence="8">Glycan metabolism protein RagB</fullName>
    </submittedName>
</protein>
<evidence type="ECO:0000256" key="1">
    <source>
        <dbReference type="ARBA" id="ARBA00004442"/>
    </source>
</evidence>
<comment type="subcellular location">
    <subcellularLocation>
        <location evidence="1">Cell outer membrane</location>
    </subcellularLocation>
</comment>
<evidence type="ECO:0000256" key="5">
    <source>
        <dbReference type="ARBA" id="ARBA00023237"/>
    </source>
</evidence>
<dbReference type="Gene3D" id="1.25.40.390">
    <property type="match status" value="1"/>
</dbReference>
<dbReference type="EMBL" id="MAYH01000001">
    <property type="protein sequence ID" value="OCA77098.1"/>
    <property type="molecule type" value="Genomic_DNA"/>
</dbReference>
<proteinExistence type="inferred from homology"/>
<feature type="domain" description="SusD-like N-terminal" evidence="7">
    <location>
        <begin position="45"/>
        <end position="222"/>
    </location>
</feature>
<evidence type="ECO:0000256" key="2">
    <source>
        <dbReference type="ARBA" id="ARBA00006275"/>
    </source>
</evidence>
<dbReference type="Pfam" id="PF07980">
    <property type="entry name" value="SusD_RagB"/>
    <property type="match status" value="1"/>
</dbReference>
<dbReference type="GO" id="GO:0009279">
    <property type="term" value="C:cell outer membrane"/>
    <property type="evidence" value="ECO:0007669"/>
    <property type="project" value="UniProtKB-SubCell"/>
</dbReference>
<dbReference type="Pfam" id="PF14322">
    <property type="entry name" value="SusD-like_3"/>
    <property type="match status" value="1"/>
</dbReference>
<comment type="similarity">
    <text evidence="2">Belongs to the SusD family.</text>
</comment>
<reference evidence="8 9" key="1">
    <citation type="submission" date="2016-07" db="EMBL/GenBank/DDBJ databases">
        <authorList>
            <person name="Jeong J.-J."/>
            <person name="Kim D.W."/>
            <person name="Sang M.K."/>
            <person name="Choi I.-G."/>
            <person name="Kim K.D."/>
        </authorList>
    </citation>
    <scope>NUCLEOTIDE SEQUENCE [LARGE SCALE GENOMIC DNA]</scope>
    <source>
        <strain evidence="8 9">UTM-3</strain>
    </source>
</reference>
<name>A0A1B8ZZR9_9FLAO</name>
<dbReference type="InterPro" id="IPR033985">
    <property type="entry name" value="SusD-like_N"/>
</dbReference>
<keyword evidence="5" id="KW-0998">Cell outer membrane</keyword>
<dbReference type="RefSeq" id="WP_065392852.1">
    <property type="nucleotide sequence ID" value="NZ_MAYH01000001.1"/>
</dbReference>
<evidence type="ECO:0000313" key="9">
    <source>
        <dbReference type="Proteomes" id="UP000092651"/>
    </source>
</evidence>
<comment type="caution">
    <text evidence="8">The sequence shown here is derived from an EMBL/GenBank/DDBJ whole genome shotgun (WGS) entry which is preliminary data.</text>
</comment>
<dbReference type="Proteomes" id="UP000092651">
    <property type="component" value="Unassembled WGS sequence"/>
</dbReference>
<feature type="domain" description="RagB/SusD" evidence="6">
    <location>
        <begin position="317"/>
        <end position="453"/>
    </location>
</feature>
<dbReference type="InterPro" id="IPR012944">
    <property type="entry name" value="SusD_RagB_dom"/>
</dbReference>
<sequence length="453" mass="52035">MKKIHYIILFIAMFCAAGCEKLIEVDIPNNQIDKETVFKDVQTANAALAALYAEVYKRSPIAGADLETYLSAYTDELEDYTSVASDSRDIFLNQQTDTNSIVYNVWAAAYKHIYTANSIMEGVTASTSIGNTDKNRLRGEALLIRSIMFFYLNQLYGSIPYPETTDYNVNNTINKSPSAQVLSNIERDLIQVSELILTDYRDVERIYPNKMVAKLLLAKVYMARQDWNKAETILIEIKESPLYQLETDINKVFQKAGKHVLWQLKPHNNASLQQATAYYFTSSAPNTYAISAPLINSFQPNDLRLQNWIAPVTFNGKTYYRLEKYKNRNNTNTNEYAIIFRLEEVYLLLAEVLTHENKIAEALPYVNAIKQRAQLTPLVYPINKDSLLDEILLEDKREFFAEAGHRFIDLKRNGKLNTLLSVKPNWKNFHDFWPVPQKEILLNANLKPQNTGY</sequence>
<dbReference type="SUPFAM" id="SSF48452">
    <property type="entry name" value="TPR-like"/>
    <property type="match status" value="1"/>
</dbReference>
<dbReference type="AlphaFoldDB" id="A0A1B8ZZR9"/>
<evidence type="ECO:0000256" key="3">
    <source>
        <dbReference type="ARBA" id="ARBA00022729"/>
    </source>
</evidence>
<evidence type="ECO:0000256" key="4">
    <source>
        <dbReference type="ARBA" id="ARBA00023136"/>
    </source>
</evidence>
<evidence type="ECO:0000313" key="8">
    <source>
        <dbReference type="EMBL" id="OCA77098.1"/>
    </source>
</evidence>
<dbReference type="OrthoDB" id="621570at2"/>
<organism evidence="8 9">
    <name type="scientific">Chryseobacterium artocarpi</name>
    <dbReference type="NCBI Taxonomy" id="1414727"/>
    <lineage>
        <taxon>Bacteria</taxon>
        <taxon>Pseudomonadati</taxon>
        <taxon>Bacteroidota</taxon>
        <taxon>Flavobacteriia</taxon>
        <taxon>Flavobacteriales</taxon>
        <taxon>Weeksellaceae</taxon>
        <taxon>Chryseobacterium group</taxon>
        <taxon>Chryseobacterium</taxon>
    </lineage>
</organism>
<keyword evidence="9" id="KW-1185">Reference proteome</keyword>
<evidence type="ECO:0000259" key="6">
    <source>
        <dbReference type="Pfam" id="PF07980"/>
    </source>
</evidence>
<gene>
    <name evidence="8" type="ORF">BBI01_01145</name>
</gene>
<keyword evidence="4" id="KW-0472">Membrane</keyword>
<accession>A0A1B8ZZR9</accession>